<dbReference type="CDD" id="cd06267">
    <property type="entry name" value="PBP1_LacI_sugar_binding-like"/>
    <property type="match status" value="1"/>
</dbReference>
<dbReference type="Pfam" id="PF13377">
    <property type="entry name" value="Peripla_BP_3"/>
    <property type="match status" value="1"/>
</dbReference>
<dbReference type="GO" id="GO:0003700">
    <property type="term" value="F:DNA-binding transcription factor activity"/>
    <property type="evidence" value="ECO:0007669"/>
    <property type="project" value="TreeGrafter"/>
</dbReference>
<keyword evidence="5" id="KW-0614">Plasmid</keyword>
<dbReference type="Proteomes" id="UP000000637">
    <property type="component" value="Plasmid pTC2"/>
</dbReference>
<accession>A1RDI3</accession>
<dbReference type="InterPro" id="IPR046335">
    <property type="entry name" value="LacI/GalR-like_sensor"/>
</dbReference>
<feature type="domain" description="HTH lacI-type" evidence="4">
    <location>
        <begin position="1"/>
        <end position="56"/>
    </location>
</feature>
<name>A1RDI3_PAEAT</name>
<dbReference type="SMART" id="SM00354">
    <property type="entry name" value="HTH_LACI"/>
    <property type="match status" value="1"/>
</dbReference>
<sequence length="339" mass="35554">MTLRDVAREAGVSLATASRVLSPGTRNVRASARERIMEAVDRLGYRPNLTAQATSKGTTRTVAVVVSDMQDPYYSTIAQGVIEGASPAGLIVTIAGSGHQADDDLGVVRALRGLSPQMIILAGSRRGDPRSREALVEELRAYETRGGRVIVVGQDELPFDTVILGHRPGGGQLATFLADRGYVRPVLLGPPPGSSNAAAWEDGFLEAAKLHSVDVSESDIHRAAPTRDGAYTLVRRLARHGLGDTDVLVAASDLMAIGAMSALRECGIEPGKQIAVAGFDNVVGAEDVTPQLTTVDLDLTAAGAAAVQLGLEETASRTVRRVEPTLVPRASTRQAGGRP</sequence>
<dbReference type="InterPro" id="IPR000843">
    <property type="entry name" value="HTH_LacI"/>
</dbReference>
<dbReference type="InterPro" id="IPR028082">
    <property type="entry name" value="Peripla_BP_I"/>
</dbReference>
<dbReference type="KEGG" id="aau:AAur_pTC20136"/>
<reference evidence="5 6" key="1">
    <citation type="journal article" date="2006" name="PLoS Genet.">
        <title>Secrets of soil survival revealed by the genome sequence of Arthrobacter aurescens TC1.</title>
        <authorList>
            <person name="Mongodin E.F."/>
            <person name="Shapir N."/>
            <person name="Daugherty S.C."/>
            <person name="DeBoy R.T."/>
            <person name="Emerson J.B."/>
            <person name="Shvartzbeyn A."/>
            <person name="Radune D."/>
            <person name="Vamathevan J."/>
            <person name="Riggs F."/>
            <person name="Grinberg V."/>
            <person name="Khouri H."/>
            <person name="Wackett L.P."/>
            <person name="Nelson K.E."/>
            <person name="Sadowsky M.J."/>
        </authorList>
    </citation>
    <scope>NUCLEOTIDE SEQUENCE [LARGE SCALE GENOMIC DNA]</scope>
    <source>
        <strain evidence="5 6">TC1</strain>
    </source>
</reference>
<protein>
    <submittedName>
        <fullName evidence="5">Transcriptional regulator, lacI family</fullName>
    </submittedName>
</protein>
<dbReference type="PRINTS" id="PR00036">
    <property type="entry name" value="HTHLACI"/>
</dbReference>
<dbReference type="PROSITE" id="PS00356">
    <property type="entry name" value="HTH_LACI_1"/>
    <property type="match status" value="1"/>
</dbReference>
<dbReference type="Gene3D" id="1.10.260.40">
    <property type="entry name" value="lambda repressor-like DNA-binding domains"/>
    <property type="match status" value="1"/>
</dbReference>
<evidence type="ECO:0000256" key="2">
    <source>
        <dbReference type="ARBA" id="ARBA00023125"/>
    </source>
</evidence>
<dbReference type="HOGENOM" id="CLU_037628_6_4_11"/>
<dbReference type="PROSITE" id="PS50932">
    <property type="entry name" value="HTH_LACI_2"/>
    <property type="match status" value="1"/>
</dbReference>
<evidence type="ECO:0000313" key="5">
    <source>
        <dbReference type="EMBL" id="ABM10648.1"/>
    </source>
</evidence>
<dbReference type="Pfam" id="PF00356">
    <property type="entry name" value="LacI"/>
    <property type="match status" value="1"/>
</dbReference>
<proteinExistence type="predicted"/>
<dbReference type="PANTHER" id="PTHR30146:SF109">
    <property type="entry name" value="HTH-TYPE TRANSCRIPTIONAL REGULATOR GALS"/>
    <property type="match status" value="1"/>
</dbReference>
<dbReference type="SUPFAM" id="SSF53822">
    <property type="entry name" value="Periplasmic binding protein-like I"/>
    <property type="match status" value="1"/>
</dbReference>
<evidence type="ECO:0000256" key="1">
    <source>
        <dbReference type="ARBA" id="ARBA00023015"/>
    </source>
</evidence>
<organism evidence="5 6">
    <name type="scientific">Paenarthrobacter aurescens (strain TC1)</name>
    <dbReference type="NCBI Taxonomy" id="290340"/>
    <lineage>
        <taxon>Bacteria</taxon>
        <taxon>Bacillati</taxon>
        <taxon>Actinomycetota</taxon>
        <taxon>Actinomycetes</taxon>
        <taxon>Micrococcales</taxon>
        <taxon>Micrococcaceae</taxon>
        <taxon>Paenarthrobacter</taxon>
    </lineage>
</organism>
<evidence type="ECO:0000313" key="6">
    <source>
        <dbReference type="Proteomes" id="UP000000637"/>
    </source>
</evidence>
<dbReference type="SUPFAM" id="SSF47413">
    <property type="entry name" value="lambda repressor-like DNA-binding domains"/>
    <property type="match status" value="1"/>
</dbReference>
<gene>
    <name evidence="5" type="ordered locus">AAur_pTC20136</name>
</gene>
<evidence type="ECO:0000256" key="3">
    <source>
        <dbReference type="ARBA" id="ARBA00023163"/>
    </source>
</evidence>
<geneLocation type="plasmid" evidence="5 6">
    <name>pTC2</name>
</geneLocation>
<keyword evidence="2" id="KW-0238">DNA-binding</keyword>
<dbReference type="Gene3D" id="3.40.50.2300">
    <property type="match status" value="2"/>
</dbReference>
<keyword evidence="3" id="KW-0804">Transcription</keyword>
<dbReference type="eggNOG" id="COG1609">
    <property type="taxonomic scope" value="Bacteria"/>
</dbReference>
<dbReference type="InterPro" id="IPR010982">
    <property type="entry name" value="Lambda_DNA-bd_dom_sf"/>
</dbReference>
<keyword evidence="1" id="KW-0805">Transcription regulation</keyword>
<dbReference type="CDD" id="cd01392">
    <property type="entry name" value="HTH_LacI"/>
    <property type="match status" value="1"/>
</dbReference>
<evidence type="ECO:0000259" key="4">
    <source>
        <dbReference type="PROSITE" id="PS50932"/>
    </source>
</evidence>
<keyword evidence="6" id="KW-1185">Reference proteome</keyword>
<dbReference type="EMBL" id="CP000476">
    <property type="protein sequence ID" value="ABM10648.1"/>
    <property type="molecule type" value="Genomic_DNA"/>
</dbReference>
<dbReference type="PANTHER" id="PTHR30146">
    <property type="entry name" value="LACI-RELATED TRANSCRIPTIONAL REPRESSOR"/>
    <property type="match status" value="1"/>
</dbReference>
<dbReference type="AlphaFoldDB" id="A1RDI3"/>
<dbReference type="GO" id="GO:0000976">
    <property type="term" value="F:transcription cis-regulatory region binding"/>
    <property type="evidence" value="ECO:0007669"/>
    <property type="project" value="TreeGrafter"/>
</dbReference>